<dbReference type="Gene3D" id="3.30.230.10">
    <property type="match status" value="1"/>
</dbReference>
<proteinExistence type="inferred from homology"/>
<comment type="similarity">
    <text evidence="1">Belongs to the peptidase S16 family.</text>
</comment>
<sequence length="347" mass="35250">MSRRALTLLVAGFLTLALAVGGAMLPVPYVVLSPGPTENTIGDVKGKPVITVTGHETYPTTGMLSMVTVAYQGGPGNRIGLLTALRGWLDDTIAVVPEETIFPREQTVEEVEEENTAEMATSQETSTAAALRELKIAYQNVVEVASTDKGSPAEGKLLPGDIITSVDGTPATGMEAVAAAVRKHTPGDDVTFGVDRKGAKQDVTVKTVKGPDGQAIVGVRMGMSYKFPFAVNISVGDVGGPSAGLMFSLGIYDKLTPGPLTGGKAIAGTGTMDGEGNVGAIGGIEQKMVGAKKAGATIFLTPSANCPAAAAAVPAGLRLVKVDTLNGAIKAIDAIRTGSGSVPACTS</sequence>
<dbReference type="PROSITE" id="PS51786">
    <property type="entry name" value="LON_PROTEOLYTIC"/>
    <property type="match status" value="1"/>
</dbReference>
<evidence type="ECO:0000259" key="2">
    <source>
        <dbReference type="PROSITE" id="PS51786"/>
    </source>
</evidence>
<dbReference type="EMBL" id="SZQA01000027">
    <property type="protein sequence ID" value="TKK85532.1"/>
    <property type="molecule type" value="Genomic_DNA"/>
</dbReference>
<comment type="caution">
    <text evidence="3">The sequence shown here is derived from an EMBL/GenBank/DDBJ whole genome shotgun (WGS) entry which is preliminary data.</text>
</comment>
<dbReference type="GO" id="GO:0004252">
    <property type="term" value="F:serine-type endopeptidase activity"/>
    <property type="evidence" value="ECO:0007669"/>
    <property type="project" value="UniProtKB-UniRule"/>
</dbReference>
<comment type="catalytic activity">
    <reaction evidence="1">
        <text>Hydrolysis of proteins in presence of ATP.</text>
        <dbReference type="EC" id="3.4.21.53"/>
    </reaction>
</comment>
<protein>
    <recommendedName>
        <fullName evidence="1">endopeptidase La</fullName>
        <ecNumber evidence="1">3.4.21.53</ecNumber>
    </recommendedName>
</protein>
<dbReference type="OrthoDB" id="2356897at2"/>
<dbReference type="EC" id="3.4.21.53" evidence="1"/>
<accession>A0A4U3MB01</accession>
<feature type="active site" evidence="1">
    <location>
        <position position="287"/>
    </location>
</feature>
<keyword evidence="1" id="KW-0720">Serine protease</keyword>
<keyword evidence="1" id="KW-0378">Hydrolase</keyword>
<dbReference type="InterPro" id="IPR020568">
    <property type="entry name" value="Ribosomal_Su5_D2-typ_SF"/>
</dbReference>
<dbReference type="RefSeq" id="WP_137249636.1">
    <property type="nucleotide sequence ID" value="NZ_SZQA01000027.1"/>
</dbReference>
<dbReference type="Gene3D" id="2.30.42.10">
    <property type="match status" value="1"/>
</dbReference>
<dbReference type="AlphaFoldDB" id="A0A4U3MB01"/>
<dbReference type="SMART" id="SM00228">
    <property type="entry name" value="PDZ"/>
    <property type="match status" value="1"/>
</dbReference>
<dbReference type="Pfam" id="PF13180">
    <property type="entry name" value="PDZ_2"/>
    <property type="match status" value="1"/>
</dbReference>
<dbReference type="GO" id="GO:0004176">
    <property type="term" value="F:ATP-dependent peptidase activity"/>
    <property type="evidence" value="ECO:0007669"/>
    <property type="project" value="UniProtKB-UniRule"/>
</dbReference>
<dbReference type="Pfam" id="PF05362">
    <property type="entry name" value="Lon_C"/>
    <property type="match status" value="1"/>
</dbReference>
<organism evidence="3 4">
    <name type="scientific">Herbidospora galbida</name>
    <dbReference type="NCBI Taxonomy" id="2575442"/>
    <lineage>
        <taxon>Bacteria</taxon>
        <taxon>Bacillati</taxon>
        <taxon>Actinomycetota</taxon>
        <taxon>Actinomycetes</taxon>
        <taxon>Streptosporangiales</taxon>
        <taxon>Streptosporangiaceae</taxon>
        <taxon>Herbidospora</taxon>
    </lineage>
</organism>
<evidence type="ECO:0000313" key="4">
    <source>
        <dbReference type="Proteomes" id="UP000308705"/>
    </source>
</evidence>
<dbReference type="GO" id="GO:0006508">
    <property type="term" value="P:proteolysis"/>
    <property type="evidence" value="ECO:0007669"/>
    <property type="project" value="UniProtKB-KW"/>
</dbReference>
<reference evidence="3 4" key="1">
    <citation type="submission" date="2019-04" db="EMBL/GenBank/DDBJ databases">
        <title>Herbidospora sp. NEAU-GS14.nov., a novel actinomycete isolated from soil.</title>
        <authorList>
            <person name="Han L."/>
        </authorList>
    </citation>
    <scope>NUCLEOTIDE SEQUENCE [LARGE SCALE GENOMIC DNA]</scope>
    <source>
        <strain evidence="3 4">NEAU-GS14</strain>
    </source>
</reference>
<dbReference type="InterPro" id="IPR001478">
    <property type="entry name" value="PDZ"/>
</dbReference>
<dbReference type="SUPFAM" id="SSF50156">
    <property type="entry name" value="PDZ domain-like"/>
    <property type="match status" value="1"/>
</dbReference>
<feature type="active site" evidence="1">
    <location>
        <position position="242"/>
    </location>
</feature>
<feature type="domain" description="Lon proteolytic" evidence="2">
    <location>
        <begin position="234"/>
        <end position="335"/>
    </location>
</feature>
<evidence type="ECO:0000313" key="3">
    <source>
        <dbReference type="EMBL" id="TKK85532.1"/>
    </source>
</evidence>
<dbReference type="InterPro" id="IPR008269">
    <property type="entry name" value="Lon_proteolytic"/>
</dbReference>
<gene>
    <name evidence="3" type="ORF">FDA94_25710</name>
</gene>
<name>A0A4U3MB01_9ACTN</name>
<dbReference type="InterPro" id="IPR036034">
    <property type="entry name" value="PDZ_sf"/>
</dbReference>
<keyword evidence="4" id="KW-1185">Reference proteome</keyword>
<evidence type="ECO:0000256" key="1">
    <source>
        <dbReference type="PROSITE-ProRule" id="PRU01122"/>
    </source>
</evidence>
<dbReference type="SUPFAM" id="SSF54211">
    <property type="entry name" value="Ribosomal protein S5 domain 2-like"/>
    <property type="match status" value="1"/>
</dbReference>
<keyword evidence="1" id="KW-0645">Protease</keyword>
<dbReference type="InterPro" id="IPR014721">
    <property type="entry name" value="Ribsml_uS5_D2-typ_fold_subgr"/>
</dbReference>
<dbReference type="Proteomes" id="UP000308705">
    <property type="component" value="Unassembled WGS sequence"/>
</dbReference>